<organism evidence="1 2">
    <name type="scientific">Paraburkholderia youngii</name>
    <dbReference type="NCBI Taxonomy" id="2782701"/>
    <lineage>
        <taxon>Bacteria</taxon>
        <taxon>Pseudomonadati</taxon>
        <taxon>Pseudomonadota</taxon>
        <taxon>Betaproteobacteria</taxon>
        <taxon>Burkholderiales</taxon>
        <taxon>Burkholderiaceae</taxon>
        <taxon>Paraburkholderia</taxon>
    </lineage>
</organism>
<name>A0A7W8P571_9BURK</name>
<evidence type="ECO:0000313" key="1">
    <source>
        <dbReference type="EMBL" id="MBB5400547.1"/>
    </source>
</evidence>
<sequence length="471" mass="51864">MATNKLPPGNEFEFYVPSAPAAKQFSKPAGVKPSAFIASNFKTAVTVPFGIKGKLPGTIAISDTEFAAAVLECGYGRRADWTTRLALNPRERADLRSYLKARLTLVLSCFYMDGKCRLPRPFYRRVEQSEKVAVSFVLGSMGAYLAARKWLKAADDPMKSFLHVGIYAKASLKPGRRLVSFASSSEKSPDFLVEADSGDWHVFESKGGVASERWARICEGLKQLDGLPPIGWTGSPAISAKTAVCVHTSINNDKPLSFMAVDPPSDVQARDGGFVIVRSAARVLQIVEAIEQFKALRAYADVEMPELGGWTIAPVSVAMDVKVGISNRYMRAERSLLRGLAVFLAVREFLERERPTSRRETFSERLRRSIRLKLKPDSNDADALGISRAWLDRKLNRLPRNKFEGFFLAECARILNFERLLKFVEIGDTERVKISLAEGYETVFTSAGLVLLGTSKGPSAVAEVPNATARG</sequence>
<gene>
    <name evidence="1" type="ORF">HDG41_002596</name>
</gene>
<reference evidence="1 2" key="1">
    <citation type="submission" date="2020-08" db="EMBL/GenBank/DDBJ databases">
        <title>Genomic Encyclopedia of Type Strains, Phase IV (KMG-V): Genome sequencing to study the core and pangenomes of soil and plant-associated prokaryotes.</title>
        <authorList>
            <person name="Whitman W."/>
        </authorList>
    </citation>
    <scope>NUCLEOTIDE SEQUENCE [LARGE SCALE GENOMIC DNA]</scope>
    <source>
        <strain evidence="1 2">JPY162</strain>
    </source>
</reference>
<accession>A0A7W8P571</accession>
<dbReference type="RefSeq" id="WP_184226210.1">
    <property type="nucleotide sequence ID" value="NZ_JACHDE010000003.1"/>
</dbReference>
<dbReference type="AlphaFoldDB" id="A0A7W8P571"/>
<comment type="caution">
    <text evidence="1">The sequence shown here is derived from an EMBL/GenBank/DDBJ whole genome shotgun (WGS) entry which is preliminary data.</text>
</comment>
<dbReference type="EMBL" id="JACHDE010000003">
    <property type="protein sequence ID" value="MBB5400547.1"/>
    <property type="molecule type" value="Genomic_DNA"/>
</dbReference>
<proteinExistence type="predicted"/>
<evidence type="ECO:0000313" key="2">
    <source>
        <dbReference type="Proteomes" id="UP000592820"/>
    </source>
</evidence>
<dbReference type="Proteomes" id="UP000592820">
    <property type="component" value="Unassembled WGS sequence"/>
</dbReference>
<protein>
    <submittedName>
        <fullName evidence="1">Uncharacterized protein</fullName>
    </submittedName>
</protein>